<reference evidence="2 3" key="1">
    <citation type="submission" date="2018-08" db="EMBL/GenBank/DDBJ databases">
        <title>Genome and evolution of the arbuscular mycorrhizal fungus Diversispora epigaea (formerly Glomus versiforme) and its bacterial endosymbionts.</title>
        <authorList>
            <person name="Sun X."/>
            <person name="Fei Z."/>
            <person name="Harrison M."/>
        </authorList>
    </citation>
    <scope>NUCLEOTIDE SEQUENCE [LARGE SCALE GENOMIC DNA]</scope>
    <source>
        <strain evidence="2 3">IT104</strain>
    </source>
</reference>
<proteinExistence type="predicted"/>
<evidence type="ECO:0000313" key="3">
    <source>
        <dbReference type="Proteomes" id="UP000266861"/>
    </source>
</evidence>
<name>A0A397H5G7_9GLOM</name>
<gene>
    <name evidence="2" type="ORF">Glove_374g34</name>
</gene>
<dbReference type="EMBL" id="PQFF01000337">
    <property type="protein sequence ID" value="RHZ58321.1"/>
    <property type="molecule type" value="Genomic_DNA"/>
</dbReference>
<dbReference type="AlphaFoldDB" id="A0A397H5G7"/>
<dbReference type="Proteomes" id="UP000266861">
    <property type="component" value="Unassembled WGS sequence"/>
</dbReference>
<comment type="caution">
    <text evidence="2">The sequence shown here is derived from an EMBL/GenBank/DDBJ whole genome shotgun (WGS) entry which is preliminary data.</text>
</comment>
<protein>
    <submittedName>
        <fullName evidence="2">Uncharacterized protein</fullName>
    </submittedName>
</protein>
<keyword evidence="3" id="KW-1185">Reference proteome</keyword>
<evidence type="ECO:0000256" key="1">
    <source>
        <dbReference type="SAM" id="MobiDB-lite"/>
    </source>
</evidence>
<accession>A0A397H5G7</accession>
<evidence type="ECO:0000313" key="2">
    <source>
        <dbReference type="EMBL" id="RHZ58321.1"/>
    </source>
</evidence>
<feature type="compositionally biased region" description="Low complexity" evidence="1">
    <location>
        <begin position="11"/>
        <end position="23"/>
    </location>
</feature>
<organism evidence="2 3">
    <name type="scientific">Diversispora epigaea</name>
    <dbReference type="NCBI Taxonomy" id="1348612"/>
    <lineage>
        <taxon>Eukaryota</taxon>
        <taxon>Fungi</taxon>
        <taxon>Fungi incertae sedis</taxon>
        <taxon>Mucoromycota</taxon>
        <taxon>Glomeromycotina</taxon>
        <taxon>Glomeromycetes</taxon>
        <taxon>Diversisporales</taxon>
        <taxon>Diversisporaceae</taxon>
        <taxon>Diversispora</taxon>
    </lineage>
</organism>
<sequence length="121" mass="14799">MTKKRTHQVIENNESENSNVNYESSEEIHEAKKRKNKEIKQNEFEKRFDKPYKSINHVNYLAFKKKQDIFKDIHSEFPKKNSERSAEFCKWKNDICDMSQRNVDIDIFKYKRKLDDLEYDN</sequence>
<feature type="region of interest" description="Disordered" evidence="1">
    <location>
        <begin position="1"/>
        <end position="37"/>
    </location>
</feature>